<accession>A0A4C2A4P2</accession>
<dbReference type="AlphaFoldDB" id="A0A4C2A4P2"/>
<sequence>MHENGSARPVRYHNLTEHEREVTASVVALHPFAEGCPLRPVCSSSDVRERYGLKDVVEYNKKGTMRWYGHLERINGTKTKRICRVNVCGGKVGMVTLENSMYLWRVEKEPNFKHSKPTSLREKIDDTSEVREICKDRIVWKSIVSVYSSEK</sequence>
<comment type="caution">
    <text evidence="1">The sequence shown here is derived from an EMBL/GenBank/DDBJ whole genome shotgun (WGS) entry which is preliminary data.</text>
</comment>
<protein>
    <submittedName>
        <fullName evidence="1">Uncharacterized protein</fullName>
    </submittedName>
</protein>
<reference evidence="1 2" key="1">
    <citation type="journal article" date="2019" name="Commun. Biol.">
        <title>The bagworm genome reveals a unique fibroin gene that provides high tensile strength.</title>
        <authorList>
            <person name="Kono N."/>
            <person name="Nakamura H."/>
            <person name="Ohtoshi R."/>
            <person name="Tomita M."/>
            <person name="Numata K."/>
            <person name="Arakawa K."/>
        </authorList>
    </citation>
    <scope>NUCLEOTIDE SEQUENCE [LARGE SCALE GENOMIC DNA]</scope>
</reference>
<gene>
    <name evidence="1" type="ORF">EVAR_88114_1</name>
</gene>
<evidence type="ECO:0000313" key="2">
    <source>
        <dbReference type="Proteomes" id="UP000299102"/>
    </source>
</evidence>
<proteinExistence type="predicted"/>
<organism evidence="1 2">
    <name type="scientific">Eumeta variegata</name>
    <name type="common">Bagworm moth</name>
    <name type="synonym">Eumeta japonica</name>
    <dbReference type="NCBI Taxonomy" id="151549"/>
    <lineage>
        <taxon>Eukaryota</taxon>
        <taxon>Metazoa</taxon>
        <taxon>Ecdysozoa</taxon>
        <taxon>Arthropoda</taxon>
        <taxon>Hexapoda</taxon>
        <taxon>Insecta</taxon>
        <taxon>Pterygota</taxon>
        <taxon>Neoptera</taxon>
        <taxon>Endopterygota</taxon>
        <taxon>Lepidoptera</taxon>
        <taxon>Glossata</taxon>
        <taxon>Ditrysia</taxon>
        <taxon>Tineoidea</taxon>
        <taxon>Psychidae</taxon>
        <taxon>Oiketicinae</taxon>
        <taxon>Eumeta</taxon>
    </lineage>
</organism>
<keyword evidence="2" id="KW-1185">Reference proteome</keyword>
<dbReference type="EMBL" id="BGZK01002541">
    <property type="protein sequence ID" value="GBP94732.1"/>
    <property type="molecule type" value="Genomic_DNA"/>
</dbReference>
<evidence type="ECO:0000313" key="1">
    <source>
        <dbReference type="EMBL" id="GBP94732.1"/>
    </source>
</evidence>
<name>A0A4C2A4P2_EUMVA</name>
<dbReference type="Proteomes" id="UP000299102">
    <property type="component" value="Unassembled WGS sequence"/>
</dbReference>